<evidence type="ECO:0000313" key="2">
    <source>
        <dbReference type="Proteomes" id="UP000321555"/>
    </source>
</evidence>
<dbReference type="InterPro" id="IPR003203">
    <property type="entry name" value="CobU/CobP"/>
</dbReference>
<reference evidence="2" key="1">
    <citation type="submission" date="2019-08" db="EMBL/GenBank/DDBJ databases">
        <authorList>
            <person name="Zheng X."/>
        </authorList>
    </citation>
    <scope>NUCLEOTIDE SEQUENCE [LARGE SCALE GENOMIC DNA]</scope>
    <source>
        <strain evidence="2">FJAT-25496</strain>
    </source>
</reference>
<proteinExistence type="predicted"/>
<dbReference type="InterPro" id="IPR027417">
    <property type="entry name" value="P-loop_NTPase"/>
</dbReference>
<dbReference type="GO" id="GO:0009236">
    <property type="term" value="P:cobalamin biosynthetic process"/>
    <property type="evidence" value="ECO:0007669"/>
    <property type="project" value="UniProtKB-UniPathway"/>
</dbReference>
<evidence type="ECO:0000313" key="1">
    <source>
        <dbReference type="EMBL" id="QED46346.1"/>
    </source>
</evidence>
<name>A0A5B8Z4V7_CYTDA</name>
<dbReference type="Pfam" id="PF02283">
    <property type="entry name" value="CobU"/>
    <property type="match status" value="1"/>
</dbReference>
<dbReference type="Gene3D" id="3.40.50.300">
    <property type="entry name" value="P-loop containing nucleotide triphosphate hydrolases"/>
    <property type="match status" value="1"/>
</dbReference>
<dbReference type="SUPFAM" id="SSF52540">
    <property type="entry name" value="P-loop containing nucleoside triphosphate hydrolases"/>
    <property type="match status" value="1"/>
</dbReference>
<accession>A0A5B8Z4V7</accession>
<dbReference type="Proteomes" id="UP000321555">
    <property type="component" value="Chromosome"/>
</dbReference>
<dbReference type="AlphaFoldDB" id="A0A5B8Z4V7"/>
<dbReference type="STRING" id="1742359.GCA_001439625_04455"/>
<keyword evidence="2" id="KW-1185">Reference proteome</keyword>
<dbReference type="EMBL" id="CP042593">
    <property type="protein sequence ID" value="QED46346.1"/>
    <property type="molecule type" value="Genomic_DNA"/>
</dbReference>
<dbReference type="RefSeq" id="WP_057775706.1">
    <property type="nucleotide sequence ID" value="NZ_CP042593.1"/>
</dbReference>
<gene>
    <name evidence="1" type="ORF">FSZ17_03075</name>
</gene>
<dbReference type="UniPathway" id="UPA00148">
    <property type="reaction ID" value="UER00236"/>
</dbReference>
<dbReference type="OrthoDB" id="1766664at2"/>
<sequence>MHFVTGGSFNGKSKWVKEYYQLKDSNHIWFSFYEKERVLLNPDLVESPMIILEGIEVCIKDLAAQYKVSEAREKWRLFLSSWLEWENEDENRKVILIGTDISKGIVPMLAEERKWRDMTGWAYQDIARSAERVELIWYGISQKIK</sequence>
<organism evidence="1 2">
    <name type="scientific">Cytobacillus dafuensis</name>
    <name type="common">Bacillus dafuensis</name>
    <dbReference type="NCBI Taxonomy" id="1742359"/>
    <lineage>
        <taxon>Bacteria</taxon>
        <taxon>Bacillati</taxon>
        <taxon>Bacillota</taxon>
        <taxon>Bacilli</taxon>
        <taxon>Bacillales</taxon>
        <taxon>Bacillaceae</taxon>
        <taxon>Cytobacillus</taxon>
    </lineage>
</organism>
<dbReference type="GO" id="GO:0043752">
    <property type="term" value="F:adenosylcobinamide kinase activity"/>
    <property type="evidence" value="ECO:0007669"/>
    <property type="project" value="InterPro"/>
</dbReference>
<dbReference type="KEGG" id="bda:FSZ17_03075"/>
<dbReference type="GO" id="GO:0000166">
    <property type="term" value="F:nucleotide binding"/>
    <property type="evidence" value="ECO:0007669"/>
    <property type="project" value="InterPro"/>
</dbReference>
<protein>
    <submittedName>
        <fullName evidence="1">Uncharacterized protein</fullName>
    </submittedName>
</protein>